<evidence type="ECO:0000256" key="5">
    <source>
        <dbReference type="PROSITE-ProRule" id="PRU01091"/>
    </source>
</evidence>
<dbReference type="InterPro" id="IPR039420">
    <property type="entry name" value="WalR-like"/>
</dbReference>
<dbReference type="PROSITE" id="PS51755">
    <property type="entry name" value="OMPR_PHOB"/>
    <property type="match status" value="1"/>
</dbReference>
<dbReference type="AlphaFoldDB" id="A0A1G9S3W1"/>
<keyword evidence="3 5" id="KW-0238">DNA-binding</keyword>
<evidence type="ECO:0000256" key="2">
    <source>
        <dbReference type="ARBA" id="ARBA00023012"/>
    </source>
</evidence>
<name>A0A1G9S3W1_9BACT</name>
<evidence type="ECO:0000313" key="9">
    <source>
        <dbReference type="Proteomes" id="UP000198901"/>
    </source>
</evidence>
<dbReference type="Gene3D" id="6.10.250.690">
    <property type="match status" value="1"/>
</dbReference>
<dbReference type="Pfam" id="PF00486">
    <property type="entry name" value="Trans_reg_C"/>
    <property type="match status" value="1"/>
</dbReference>
<dbReference type="Gene3D" id="3.40.50.2300">
    <property type="match status" value="1"/>
</dbReference>
<dbReference type="OrthoDB" id="5343479at2"/>
<dbReference type="InterPro" id="IPR016032">
    <property type="entry name" value="Sig_transdc_resp-reg_C-effctor"/>
</dbReference>
<dbReference type="CDD" id="cd17574">
    <property type="entry name" value="REC_OmpR"/>
    <property type="match status" value="1"/>
</dbReference>
<proteinExistence type="predicted"/>
<dbReference type="InterPro" id="IPR036388">
    <property type="entry name" value="WH-like_DNA-bd_sf"/>
</dbReference>
<keyword evidence="1 4" id="KW-0597">Phosphoprotein</keyword>
<dbReference type="RefSeq" id="WP_093204176.1">
    <property type="nucleotide sequence ID" value="NZ_FNGS01000005.1"/>
</dbReference>
<reference evidence="8 9" key="1">
    <citation type="submission" date="2016-10" db="EMBL/GenBank/DDBJ databases">
        <authorList>
            <person name="de Groot N.N."/>
        </authorList>
    </citation>
    <scope>NUCLEOTIDE SEQUENCE [LARGE SCALE GENOMIC DNA]</scope>
    <source>
        <strain evidence="8 9">DSM 21668</strain>
    </source>
</reference>
<evidence type="ECO:0000259" key="6">
    <source>
        <dbReference type="PROSITE" id="PS50110"/>
    </source>
</evidence>
<dbReference type="InterPro" id="IPR001789">
    <property type="entry name" value="Sig_transdc_resp-reg_receiver"/>
</dbReference>
<evidence type="ECO:0000259" key="7">
    <source>
        <dbReference type="PROSITE" id="PS51755"/>
    </source>
</evidence>
<sequence length="224" mass="25831">MAKLLYVEDEPFLGRIVKESLESRQYEVVMVADGDEVSGTLEAANPDLCLLDVMLPNRDGFSLAREIRARYPDLPILFLTAKTQVEDVITGFESGGNDYLRKPFSLEELIVRIENLLRLSVRPAQKAALSVGSYDFLPQKFELRKGERIRKLSHRENELLRIFAENQNQTVARKDILMKVWGDDSFFNSRNLDVYITRLREYLREDEKLQIVTIKGVGYHFITG</sequence>
<feature type="domain" description="Response regulatory" evidence="6">
    <location>
        <begin position="3"/>
        <end position="117"/>
    </location>
</feature>
<feature type="domain" description="OmpR/PhoB-type" evidence="7">
    <location>
        <begin position="126"/>
        <end position="223"/>
    </location>
</feature>
<dbReference type="SMART" id="SM00862">
    <property type="entry name" value="Trans_reg_C"/>
    <property type="match status" value="1"/>
</dbReference>
<dbReference type="Proteomes" id="UP000198901">
    <property type="component" value="Unassembled WGS sequence"/>
</dbReference>
<evidence type="ECO:0000256" key="1">
    <source>
        <dbReference type="ARBA" id="ARBA00022553"/>
    </source>
</evidence>
<dbReference type="GO" id="GO:0000156">
    <property type="term" value="F:phosphorelay response regulator activity"/>
    <property type="evidence" value="ECO:0007669"/>
    <property type="project" value="TreeGrafter"/>
</dbReference>
<dbReference type="SUPFAM" id="SSF46894">
    <property type="entry name" value="C-terminal effector domain of the bipartite response regulators"/>
    <property type="match status" value="1"/>
</dbReference>
<dbReference type="InterPro" id="IPR011006">
    <property type="entry name" value="CheY-like_superfamily"/>
</dbReference>
<keyword evidence="9" id="KW-1185">Reference proteome</keyword>
<dbReference type="EMBL" id="FNGS01000005">
    <property type="protein sequence ID" value="SDM29980.1"/>
    <property type="molecule type" value="Genomic_DNA"/>
</dbReference>
<dbReference type="PROSITE" id="PS50110">
    <property type="entry name" value="RESPONSE_REGULATORY"/>
    <property type="match status" value="1"/>
</dbReference>
<dbReference type="CDD" id="cd00383">
    <property type="entry name" value="trans_reg_C"/>
    <property type="match status" value="1"/>
</dbReference>
<feature type="modified residue" description="4-aspartylphosphate" evidence="4">
    <location>
        <position position="52"/>
    </location>
</feature>
<dbReference type="PANTHER" id="PTHR48111:SF40">
    <property type="entry name" value="PHOSPHATE REGULON TRANSCRIPTIONAL REGULATORY PROTEIN PHOB"/>
    <property type="match status" value="1"/>
</dbReference>
<evidence type="ECO:0000256" key="3">
    <source>
        <dbReference type="ARBA" id="ARBA00023125"/>
    </source>
</evidence>
<evidence type="ECO:0000313" key="8">
    <source>
        <dbReference type="EMBL" id="SDM29980.1"/>
    </source>
</evidence>
<dbReference type="STRING" id="563176.SAMN04488090_3161"/>
<dbReference type="GO" id="GO:0006355">
    <property type="term" value="P:regulation of DNA-templated transcription"/>
    <property type="evidence" value="ECO:0007669"/>
    <property type="project" value="InterPro"/>
</dbReference>
<dbReference type="PANTHER" id="PTHR48111">
    <property type="entry name" value="REGULATOR OF RPOS"/>
    <property type="match status" value="1"/>
</dbReference>
<dbReference type="Pfam" id="PF00072">
    <property type="entry name" value="Response_reg"/>
    <property type="match status" value="1"/>
</dbReference>
<protein>
    <submittedName>
        <fullName evidence="8">DNA-binding response regulator, OmpR family, contains REC and winged-helix (WHTH) domain</fullName>
    </submittedName>
</protein>
<accession>A0A1G9S3W1</accession>
<dbReference type="Gene3D" id="1.10.10.10">
    <property type="entry name" value="Winged helix-like DNA-binding domain superfamily/Winged helix DNA-binding domain"/>
    <property type="match status" value="1"/>
</dbReference>
<feature type="DNA-binding region" description="OmpR/PhoB-type" evidence="5">
    <location>
        <begin position="126"/>
        <end position="223"/>
    </location>
</feature>
<dbReference type="GO" id="GO:0005829">
    <property type="term" value="C:cytosol"/>
    <property type="evidence" value="ECO:0007669"/>
    <property type="project" value="TreeGrafter"/>
</dbReference>
<evidence type="ECO:0000256" key="4">
    <source>
        <dbReference type="PROSITE-ProRule" id="PRU00169"/>
    </source>
</evidence>
<keyword evidence="2" id="KW-0902">Two-component regulatory system</keyword>
<organism evidence="8 9">
    <name type="scientific">Siphonobacter aquaeclarae</name>
    <dbReference type="NCBI Taxonomy" id="563176"/>
    <lineage>
        <taxon>Bacteria</taxon>
        <taxon>Pseudomonadati</taxon>
        <taxon>Bacteroidota</taxon>
        <taxon>Cytophagia</taxon>
        <taxon>Cytophagales</taxon>
        <taxon>Cytophagaceae</taxon>
        <taxon>Siphonobacter</taxon>
    </lineage>
</organism>
<gene>
    <name evidence="8" type="ORF">SAMN04488090_3161</name>
</gene>
<dbReference type="SUPFAM" id="SSF52172">
    <property type="entry name" value="CheY-like"/>
    <property type="match status" value="1"/>
</dbReference>
<dbReference type="GO" id="GO:0000976">
    <property type="term" value="F:transcription cis-regulatory region binding"/>
    <property type="evidence" value="ECO:0007669"/>
    <property type="project" value="TreeGrafter"/>
</dbReference>
<dbReference type="GO" id="GO:0032993">
    <property type="term" value="C:protein-DNA complex"/>
    <property type="evidence" value="ECO:0007669"/>
    <property type="project" value="TreeGrafter"/>
</dbReference>
<dbReference type="InterPro" id="IPR001867">
    <property type="entry name" value="OmpR/PhoB-type_DNA-bd"/>
</dbReference>
<dbReference type="SMART" id="SM00448">
    <property type="entry name" value="REC"/>
    <property type="match status" value="1"/>
</dbReference>